<dbReference type="PIRSF" id="PIRSF001492">
    <property type="entry name" value="IPGAM"/>
    <property type="match status" value="1"/>
</dbReference>
<feature type="binding site" evidence="10 12">
    <location>
        <begin position="260"/>
        <end position="263"/>
    </location>
    <ligand>
        <name>substrate</name>
    </ligand>
</feature>
<evidence type="ECO:0000256" key="13">
    <source>
        <dbReference type="PIRSR" id="PIRSR001492-3"/>
    </source>
</evidence>
<keyword evidence="17" id="KW-1185">Reference proteome</keyword>
<dbReference type="SUPFAM" id="SSF53649">
    <property type="entry name" value="Alkaline phosphatase-like"/>
    <property type="match status" value="1"/>
</dbReference>
<evidence type="ECO:0000313" key="16">
    <source>
        <dbReference type="EMBL" id="MBB5149431.1"/>
    </source>
</evidence>
<dbReference type="Pfam" id="PF01676">
    <property type="entry name" value="Metalloenzyme"/>
    <property type="match status" value="1"/>
</dbReference>
<dbReference type="AlphaFoldDB" id="A0A840PXK6"/>
<evidence type="ECO:0000256" key="3">
    <source>
        <dbReference type="ARBA" id="ARBA00008819"/>
    </source>
</evidence>
<evidence type="ECO:0000259" key="15">
    <source>
        <dbReference type="Pfam" id="PF06415"/>
    </source>
</evidence>
<gene>
    <name evidence="10" type="primary">gpmI</name>
    <name evidence="16" type="ORF">HNR36_001821</name>
</gene>
<feature type="binding site" evidence="10 13">
    <location>
        <position position="12"/>
    </location>
    <ligand>
        <name>Mn(2+)</name>
        <dbReference type="ChEBI" id="CHEBI:29035"/>
        <label>2</label>
    </ligand>
</feature>
<accession>A0A840PXK6</accession>
<dbReference type="SUPFAM" id="SSF64158">
    <property type="entry name" value="2,3-Bisphosphoglycerate-independent phosphoglycerate mutase, substrate-binding domain"/>
    <property type="match status" value="1"/>
</dbReference>
<evidence type="ECO:0000256" key="6">
    <source>
        <dbReference type="ARBA" id="ARBA00023152"/>
    </source>
</evidence>
<feature type="domain" description="BPG-independent PGAM N-terminal" evidence="15">
    <location>
        <begin position="82"/>
        <end position="298"/>
    </location>
</feature>
<evidence type="ECO:0000256" key="11">
    <source>
        <dbReference type="PIRSR" id="PIRSR001492-1"/>
    </source>
</evidence>
<evidence type="ECO:0000256" key="8">
    <source>
        <dbReference type="ARBA" id="ARBA00023235"/>
    </source>
</evidence>
<evidence type="ECO:0000256" key="2">
    <source>
        <dbReference type="ARBA" id="ARBA00004798"/>
    </source>
</evidence>
<dbReference type="UniPathway" id="UPA00109">
    <property type="reaction ID" value="UER00186"/>
</dbReference>
<feature type="binding site" evidence="10 12">
    <location>
        <begin position="153"/>
        <end position="154"/>
    </location>
    <ligand>
        <name>substrate</name>
    </ligand>
</feature>
<dbReference type="FunFam" id="3.40.720.10:FF:000001">
    <property type="entry name" value="2,3-bisphosphoglycerate-independent phosphoglycerate mutase"/>
    <property type="match status" value="1"/>
</dbReference>
<evidence type="ECO:0000256" key="12">
    <source>
        <dbReference type="PIRSR" id="PIRSR001492-2"/>
    </source>
</evidence>
<keyword evidence="7 10" id="KW-0464">Manganese</keyword>
<dbReference type="Proteomes" id="UP000557217">
    <property type="component" value="Unassembled WGS sequence"/>
</dbReference>
<keyword evidence="6 10" id="KW-0324">Glycolysis</keyword>
<organism evidence="16 17">
    <name type="scientific">Ureibacillus thermosphaericus</name>
    <dbReference type="NCBI Taxonomy" id="51173"/>
    <lineage>
        <taxon>Bacteria</taxon>
        <taxon>Bacillati</taxon>
        <taxon>Bacillota</taxon>
        <taxon>Bacilli</taxon>
        <taxon>Bacillales</taxon>
        <taxon>Caryophanaceae</taxon>
        <taxon>Ureibacillus</taxon>
    </lineage>
</organism>
<feature type="binding site" evidence="10 12">
    <location>
        <position position="185"/>
    </location>
    <ligand>
        <name>substrate</name>
    </ligand>
</feature>
<evidence type="ECO:0000256" key="4">
    <source>
        <dbReference type="ARBA" id="ARBA00012026"/>
    </source>
</evidence>
<feature type="active site" description="Phosphoserine intermediate" evidence="10 11">
    <location>
        <position position="62"/>
    </location>
</feature>
<evidence type="ECO:0000313" key="17">
    <source>
        <dbReference type="Proteomes" id="UP000557217"/>
    </source>
</evidence>
<dbReference type="GO" id="GO:0030145">
    <property type="term" value="F:manganese ion binding"/>
    <property type="evidence" value="ECO:0007669"/>
    <property type="project" value="UniProtKB-UniRule"/>
</dbReference>
<feature type="binding site" evidence="10 12">
    <location>
        <position position="335"/>
    </location>
    <ligand>
        <name>substrate</name>
    </ligand>
</feature>
<comment type="subunit">
    <text evidence="10">Monomer.</text>
</comment>
<name>A0A840PXK6_URETH</name>
<dbReference type="EMBL" id="JACHGZ010000021">
    <property type="protein sequence ID" value="MBB5149431.1"/>
    <property type="molecule type" value="Genomic_DNA"/>
</dbReference>
<reference evidence="16 17" key="1">
    <citation type="submission" date="2020-08" db="EMBL/GenBank/DDBJ databases">
        <title>Genomic Encyclopedia of Type Strains, Phase IV (KMG-IV): sequencing the most valuable type-strain genomes for metagenomic binning, comparative biology and taxonomic classification.</title>
        <authorList>
            <person name="Goeker M."/>
        </authorList>
    </citation>
    <scope>NUCLEOTIDE SEQUENCE [LARGE SCALE GENOMIC DNA]</scope>
    <source>
        <strain evidence="16 17">DSM 10633</strain>
    </source>
</reference>
<keyword evidence="8 10" id="KW-0413">Isomerase</keyword>
<proteinExistence type="inferred from homology"/>
<evidence type="ECO:0000256" key="10">
    <source>
        <dbReference type="HAMAP-Rule" id="MF_01038"/>
    </source>
</evidence>
<dbReference type="CDD" id="cd16010">
    <property type="entry name" value="iPGM"/>
    <property type="match status" value="1"/>
</dbReference>
<comment type="catalytic activity">
    <reaction evidence="1 10">
        <text>(2R)-2-phosphoglycerate = (2R)-3-phosphoglycerate</text>
        <dbReference type="Rhea" id="RHEA:15901"/>
        <dbReference type="ChEBI" id="CHEBI:58272"/>
        <dbReference type="ChEBI" id="CHEBI:58289"/>
        <dbReference type="EC" id="5.4.2.12"/>
    </reaction>
</comment>
<feature type="binding site" evidence="10 13">
    <location>
        <position position="444"/>
    </location>
    <ligand>
        <name>Mn(2+)</name>
        <dbReference type="ChEBI" id="CHEBI:29035"/>
        <label>2</label>
    </ligand>
</feature>
<evidence type="ECO:0000256" key="9">
    <source>
        <dbReference type="ARBA" id="ARBA00071648"/>
    </source>
</evidence>
<feature type="domain" description="Metalloenzyme" evidence="14">
    <location>
        <begin position="4"/>
        <end position="497"/>
    </location>
</feature>
<feature type="binding site" evidence="10 12">
    <location>
        <position position="191"/>
    </location>
    <ligand>
        <name>substrate</name>
    </ligand>
</feature>
<feature type="binding site" evidence="10 13">
    <location>
        <position position="443"/>
    </location>
    <ligand>
        <name>Mn(2+)</name>
        <dbReference type="ChEBI" id="CHEBI:29035"/>
        <label>2</label>
    </ligand>
</feature>
<evidence type="ECO:0000259" key="14">
    <source>
        <dbReference type="Pfam" id="PF01676"/>
    </source>
</evidence>
<protein>
    <recommendedName>
        <fullName evidence="9 10">2,3-bisphosphoglycerate-independent phosphoglycerate mutase</fullName>
        <shortName evidence="10">BPG-independent PGAM</shortName>
        <shortName evidence="10">Phosphoglyceromutase</shortName>
        <shortName evidence="10">iPGM</shortName>
        <ecNumber evidence="4 10">5.4.2.12</ecNumber>
    </recommendedName>
</protein>
<sequence>MPRKPVALIILDGFALRDEVFGNAVAQSKKPNFDRYWSTYPHATLTACGEAVGLPEGQMGNSEVGHLNIGAGRIVYQSLTRIHKSIREGQFFENEKLLGAIEHVKNNNSKLHVMGLLSDGGVHSHYEHLFALLKLAKRHGLDEVYVHGFLDGRDVGPKTAIGYIEETERQMDEIGIGKFATIHGRYYAMDRDKRWERVELSYKALVDGIGHTAASAKLGVENSYNRDVTDEFVIPFVITEEGKPVATIDANDAVIHFNFRPDRAIQLSTIFTNDKFIAFKLSDKHPENLKFVTFTEYSDEVYADVVFENEDLINTVGEVISRHGLTQLRIAETEKYPHVTYFMSGGREEKFPGEERILIASPKVATYDLKPEMSAYEVTEALLNELEADKFDAIILNYANPDMVGHSGMLEPTIKAIEAVDECLGRVVDKILELGGTAIITADHGNSDEVVTLDGKPMTAHTTNPVPVIITKHGIEMRENGILADLAPTMLKLLNIPQPEEMTGQPLFEVVEK</sequence>
<dbReference type="GO" id="GO:0006096">
    <property type="term" value="P:glycolytic process"/>
    <property type="evidence" value="ECO:0007669"/>
    <property type="project" value="UniProtKB-UniRule"/>
</dbReference>
<feature type="binding site" evidence="10 12">
    <location>
        <position position="123"/>
    </location>
    <ligand>
        <name>substrate</name>
    </ligand>
</feature>
<dbReference type="Gene3D" id="3.40.1450.10">
    <property type="entry name" value="BPG-independent phosphoglycerate mutase, domain B"/>
    <property type="match status" value="1"/>
</dbReference>
<dbReference type="GO" id="GO:0043937">
    <property type="term" value="P:regulation of sporulation"/>
    <property type="evidence" value="ECO:0007669"/>
    <property type="project" value="UniProtKB-ARBA"/>
</dbReference>
<dbReference type="InterPro" id="IPR011258">
    <property type="entry name" value="BPG-indep_PGM_N"/>
</dbReference>
<evidence type="ECO:0000256" key="7">
    <source>
        <dbReference type="ARBA" id="ARBA00023211"/>
    </source>
</evidence>
<dbReference type="PANTHER" id="PTHR31637">
    <property type="entry name" value="2,3-BISPHOSPHOGLYCERATE-INDEPENDENT PHOSPHOGLYCERATE MUTASE"/>
    <property type="match status" value="1"/>
</dbReference>
<evidence type="ECO:0000256" key="1">
    <source>
        <dbReference type="ARBA" id="ARBA00000370"/>
    </source>
</evidence>
<comment type="cofactor">
    <cofactor evidence="10">
        <name>Mn(2+)</name>
        <dbReference type="ChEBI" id="CHEBI:29035"/>
    </cofactor>
    <text evidence="10">Binds 2 manganese ions per subunit.</text>
</comment>
<dbReference type="HAMAP" id="MF_01038">
    <property type="entry name" value="GpmI"/>
    <property type="match status" value="1"/>
</dbReference>
<comment type="function">
    <text evidence="10">Catalyzes the interconversion of 2-phosphoglycerate and 3-phosphoglycerate.</text>
</comment>
<dbReference type="NCBIfam" id="TIGR01307">
    <property type="entry name" value="pgm_bpd_ind"/>
    <property type="match status" value="1"/>
</dbReference>
<comment type="pathway">
    <text evidence="2 10">Carbohydrate degradation; glycolysis; pyruvate from D-glyceraldehyde 3-phosphate: step 3/5.</text>
</comment>
<dbReference type="InterPro" id="IPR017850">
    <property type="entry name" value="Alkaline_phosphatase_core_sf"/>
</dbReference>
<dbReference type="InterPro" id="IPR006124">
    <property type="entry name" value="Metalloenzyme"/>
</dbReference>
<feature type="binding site" evidence="10 13">
    <location>
        <position position="461"/>
    </location>
    <ligand>
        <name>Mn(2+)</name>
        <dbReference type="ChEBI" id="CHEBI:29035"/>
        <label>1</label>
    </ligand>
</feature>
<evidence type="ECO:0000256" key="5">
    <source>
        <dbReference type="ARBA" id="ARBA00022723"/>
    </source>
</evidence>
<comment type="similarity">
    <text evidence="3 10">Belongs to the BPG-independent phosphoglycerate mutase family.</text>
</comment>
<dbReference type="PANTHER" id="PTHR31637:SF0">
    <property type="entry name" value="2,3-BISPHOSPHOGLYCERATE-INDEPENDENT PHOSPHOGLYCERATE MUTASE"/>
    <property type="match status" value="1"/>
</dbReference>
<dbReference type="GO" id="GO:0004619">
    <property type="term" value="F:phosphoglycerate mutase activity"/>
    <property type="evidence" value="ECO:0007669"/>
    <property type="project" value="UniProtKB-UniRule"/>
</dbReference>
<dbReference type="EC" id="5.4.2.12" evidence="4 10"/>
<dbReference type="Gene3D" id="3.40.720.10">
    <property type="entry name" value="Alkaline Phosphatase, subunit A"/>
    <property type="match status" value="1"/>
</dbReference>
<dbReference type="Pfam" id="PF06415">
    <property type="entry name" value="iPGM_N"/>
    <property type="match status" value="1"/>
</dbReference>
<dbReference type="FunFam" id="3.40.1450.10:FF:000001">
    <property type="entry name" value="2,3-bisphosphoglycerate-independent phosphoglycerate mutase"/>
    <property type="match status" value="1"/>
</dbReference>
<comment type="caution">
    <text evidence="16">The sequence shown here is derived from an EMBL/GenBank/DDBJ whole genome shotgun (WGS) entry which is preliminary data.</text>
</comment>
<dbReference type="GO" id="GO:0006007">
    <property type="term" value="P:glucose catabolic process"/>
    <property type="evidence" value="ECO:0007669"/>
    <property type="project" value="InterPro"/>
</dbReference>
<dbReference type="RefSeq" id="WP_168412542.1">
    <property type="nucleotide sequence ID" value="NZ_JAAXPW010000024.1"/>
</dbReference>
<keyword evidence="5 10" id="KW-0479">Metal-binding</keyword>
<dbReference type="InterPro" id="IPR005995">
    <property type="entry name" value="Pgm_bpd_ind"/>
</dbReference>
<dbReference type="GO" id="GO:0005829">
    <property type="term" value="C:cytosol"/>
    <property type="evidence" value="ECO:0007669"/>
    <property type="project" value="TreeGrafter"/>
</dbReference>
<feature type="binding site" evidence="10 13">
    <location>
        <position position="402"/>
    </location>
    <ligand>
        <name>Mn(2+)</name>
        <dbReference type="ChEBI" id="CHEBI:29035"/>
        <label>1</label>
    </ligand>
</feature>
<feature type="binding site" evidence="10 13">
    <location>
        <position position="406"/>
    </location>
    <ligand>
        <name>Mn(2+)</name>
        <dbReference type="ChEBI" id="CHEBI:29035"/>
        <label>1</label>
    </ligand>
</feature>
<dbReference type="InterPro" id="IPR036646">
    <property type="entry name" value="PGAM_B_sf"/>
</dbReference>
<feature type="binding site" evidence="10 13">
    <location>
        <position position="62"/>
    </location>
    <ligand>
        <name>Mn(2+)</name>
        <dbReference type="ChEBI" id="CHEBI:29035"/>
        <label>2</label>
    </ligand>
</feature>